<dbReference type="Proteomes" id="UP000298050">
    <property type="component" value="Unassembled WGS sequence"/>
</dbReference>
<dbReference type="InterPro" id="IPR050445">
    <property type="entry name" value="Bact_polysacc_biosynth/exp"/>
</dbReference>
<name>A0A4Z0M2W6_9GAMM</name>
<protein>
    <submittedName>
        <fullName evidence="3">Lipopolysaccharide biosynthesis protein</fullName>
    </submittedName>
</protein>
<gene>
    <name evidence="3" type="ORF">E4634_07360</name>
</gene>
<dbReference type="AlphaFoldDB" id="A0A4Z0M2W6"/>
<feature type="coiled-coil region" evidence="1">
    <location>
        <begin position="335"/>
        <end position="393"/>
    </location>
</feature>
<feature type="transmembrane region" description="Helical" evidence="2">
    <location>
        <begin position="21"/>
        <end position="42"/>
    </location>
</feature>
<evidence type="ECO:0000256" key="1">
    <source>
        <dbReference type="SAM" id="Coils"/>
    </source>
</evidence>
<dbReference type="PANTHER" id="PTHR32309">
    <property type="entry name" value="TYROSINE-PROTEIN KINASE"/>
    <property type="match status" value="1"/>
</dbReference>
<comment type="caution">
    <text evidence="3">The sequence shown here is derived from an EMBL/GenBank/DDBJ whole genome shotgun (WGS) entry which is preliminary data.</text>
</comment>
<accession>A0A4Z0M2W6</accession>
<feature type="coiled-coil region" evidence="1">
    <location>
        <begin position="170"/>
        <end position="247"/>
    </location>
</feature>
<proteinExistence type="predicted"/>
<feature type="transmembrane region" description="Helical" evidence="2">
    <location>
        <begin position="432"/>
        <end position="451"/>
    </location>
</feature>
<keyword evidence="2" id="KW-1133">Transmembrane helix</keyword>
<dbReference type="GO" id="GO:0005886">
    <property type="term" value="C:plasma membrane"/>
    <property type="evidence" value="ECO:0007669"/>
    <property type="project" value="TreeGrafter"/>
</dbReference>
<dbReference type="OrthoDB" id="9795292at2"/>
<keyword evidence="4" id="KW-1185">Reference proteome</keyword>
<dbReference type="PANTHER" id="PTHR32309:SF13">
    <property type="entry name" value="FERRIC ENTEROBACTIN TRANSPORT PROTEIN FEPE"/>
    <property type="match status" value="1"/>
</dbReference>
<evidence type="ECO:0000313" key="4">
    <source>
        <dbReference type="Proteomes" id="UP000298050"/>
    </source>
</evidence>
<reference evidence="3 4" key="1">
    <citation type="submission" date="2019-04" db="EMBL/GenBank/DDBJ databases">
        <title>Taxonomy of novel Haliea sp. from mangrove soil of West Coast of India.</title>
        <authorList>
            <person name="Verma A."/>
            <person name="Kumar P."/>
            <person name="Krishnamurthi S."/>
        </authorList>
    </citation>
    <scope>NUCLEOTIDE SEQUENCE [LARGE SCALE GENOMIC DNA]</scope>
    <source>
        <strain evidence="3 4">SAOS-164</strain>
    </source>
</reference>
<evidence type="ECO:0000313" key="3">
    <source>
        <dbReference type="EMBL" id="TGD73952.1"/>
    </source>
</evidence>
<keyword evidence="2" id="KW-0812">Transmembrane</keyword>
<sequence>MSERRYELTAADYLSIARRRWPFLVFPFALAVVAAVAMALWIPPVYKSTGTILIESQQIPDELVRSTVSGYADERIQVIQQLVMTRENLLRIIEQYNLFPGLRNELAVSEQVDMVRRKVEVAKVIGEAPSRNRATMAFTVSFEDGSPGVALAVANELITLFLEENVKTRTARASETTQFLKQEAEKLKHELEAIEERLALYKQEHSGALPEHLDLHMKMLERAENAVAELQREIKAAADERRFLELELSAIRAGVTDADSAGQALTPEQELVQAEAELARLQSQYLPRHPEVQRQQAIVANLRDQLGLASGEPGPDVDGIAAAESIEVARVRTRISSLDNRVASLRTQLAQQDAERQRLEEIIIQTPQVQRALVSLERDRENTLAKYTEIQSKEMEARLSESLEEGKKAERFSLLEPPLKPEVPIRPNRKKIVAFGAMFGLALSLGLVFLFEMMDRRVFGAGALSHLIEEQPLVVIPYIQTREEVAQRKRMYKWVSLAALLGAVAVLLLVHFLVMPLDLLAIKFLSRLG</sequence>
<dbReference type="RefSeq" id="WP_135442349.1">
    <property type="nucleotide sequence ID" value="NZ_SRLE01000006.1"/>
</dbReference>
<feature type="transmembrane region" description="Helical" evidence="2">
    <location>
        <begin position="494"/>
        <end position="514"/>
    </location>
</feature>
<keyword evidence="1" id="KW-0175">Coiled coil</keyword>
<organism evidence="3 4">
    <name type="scientific">Mangrovimicrobium sediminis</name>
    <dbReference type="NCBI Taxonomy" id="2562682"/>
    <lineage>
        <taxon>Bacteria</taxon>
        <taxon>Pseudomonadati</taxon>
        <taxon>Pseudomonadota</taxon>
        <taxon>Gammaproteobacteria</taxon>
        <taxon>Cellvibrionales</taxon>
        <taxon>Halieaceae</taxon>
        <taxon>Mangrovimicrobium</taxon>
    </lineage>
</organism>
<dbReference type="GO" id="GO:0004713">
    <property type="term" value="F:protein tyrosine kinase activity"/>
    <property type="evidence" value="ECO:0007669"/>
    <property type="project" value="TreeGrafter"/>
</dbReference>
<evidence type="ECO:0000256" key="2">
    <source>
        <dbReference type="SAM" id="Phobius"/>
    </source>
</evidence>
<keyword evidence="2" id="KW-0472">Membrane</keyword>
<dbReference type="EMBL" id="SRLE01000006">
    <property type="protein sequence ID" value="TGD73952.1"/>
    <property type="molecule type" value="Genomic_DNA"/>
</dbReference>